<protein>
    <submittedName>
        <fullName evidence="1">Uncharacterized protein</fullName>
    </submittedName>
</protein>
<sequence>MGALQTQITGVEGREDARDHTLQVQSLTRTVTALEARRRKRNFRLPGILETVGGDDLLPYVQSLMAKIGVKGSKDPGILLTAFQIRKAAAAAGDAPRDTIVMTRVVAVRTAILSHSRELNNIQFEGHIVAIYGDIPFAALMRQRQLAPIAKQLREATIRYRWGTDGSL</sequence>
<evidence type="ECO:0000313" key="1">
    <source>
        <dbReference type="EMBL" id="CAH2275384.1"/>
    </source>
</evidence>
<evidence type="ECO:0000313" key="2">
    <source>
        <dbReference type="Proteomes" id="UP001295444"/>
    </source>
</evidence>
<dbReference type="Gene3D" id="3.30.70.1820">
    <property type="entry name" value="L1 transposable element, RRM domain"/>
    <property type="match status" value="1"/>
</dbReference>
<dbReference type="Proteomes" id="UP001295444">
    <property type="component" value="Chromosome 03"/>
</dbReference>
<accession>A0AAD1RPC4</accession>
<dbReference type="EMBL" id="OW240914">
    <property type="protein sequence ID" value="CAH2275384.1"/>
    <property type="molecule type" value="Genomic_DNA"/>
</dbReference>
<name>A0AAD1RPC4_PELCU</name>
<reference evidence="1" key="1">
    <citation type="submission" date="2022-03" db="EMBL/GenBank/DDBJ databases">
        <authorList>
            <person name="Alioto T."/>
            <person name="Alioto T."/>
            <person name="Gomez Garrido J."/>
        </authorList>
    </citation>
    <scope>NUCLEOTIDE SEQUENCE</scope>
</reference>
<organism evidence="1 2">
    <name type="scientific">Pelobates cultripes</name>
    <name type="common">Western spadefoot toad</name>
    <dbReference type="NCBI Taxonomy" id="61616"/>
    <lineage>
        <taxon>Eukaryota</taxon>
        <taxon>Metazoa</taxon>
        <taxon>Chordata</taxon>
        <taxon>Craniata</taxon>
        <taxon>Vertebrata</taxon>
        <taxon>Euteleostomi</taxon>
        <taxon>Amphibia</taxon>
        <taxon>Batrachia</taxon>
        <taxon>Anura</taxon>
        <taxon>Pelobatoidea</taxon>
        <taxon>Pelobatidae</taxon>
        <taxon>Pelobates</taxon>
    </lineage>
</organism>
<proteinExistence type="predicted"/>
<gene>
    <name evidence="1" type="ORF">PECUL_23A012069</name>
</gene>
<dbReference type="AlphaFoldDB" id="A0AAD1RPC4"/>
<keyword evidence="2" id="KW-1185">Reference proteome</keyword>